<keyword evidence="5" id="KW-0547">Nucleotide-binding</keyword>
<evidence type="ECO:0000259" key="10">
    <source>
        <dbReference type="SMART" id="SM00387"/>
    </source>
</evidence>
<evidence type="ECO:0000256" key="3">
    <source>
        <dbReference type="ARBA" id="ARBA00022553"/>
    </source>
</evidence>
<dbReference type="InterPro" id="IPR003594">
    <property type="entry name" value="HATPase_dom"/>
</dbReference>
<dbReference type="InterPro" id="IPR025828">
    <property type="entry name" value="Put_sensor_dom"/>
</dbReference>
<dbReference type="PANTHER" id="PTHR24421:SF10">
    <property type="entry name" value="NITRATE_NITRITE SENSOR PROTEIN NARQ"/>
    <property type="match status" value="1"/>
</dbReference>
<protein>
    <recommendedName>
        <fullName evidence="2">histidine kinase</fullName>
        <ecNumber evidence="2">2.7.13.3</ecNumber>
    </recommendedName>
</protein>
<feature type="transmembrane region" description="Helical" evidence="9">
    <location>
        <begin position="165"/>
        <end position="189"/>
    </location>
</feature>
<dbReference type="SUPFAM" id="SSF55874">
    <property type="entry name" value="ATPase domain of HSP90 chaperone/DNA topoisomerase II/histidine kinase"/>
    <property type="match status" value="1"/>
</dbReference>
<keyword evidence="7" id="KW-0067">ATP-binding</keyword>
<organism evidence="11 12">
    <name type="scientific">Streptosporangium lutulentum</name>
    <dbReference type="NCBI Taxonomy" id="1461250"/>
    <lineage>
        <taxon>Bacteria</taxon>
        <taxon>Bacillati</taxon>
        <taxon>Actinomycetota</taxon>
        <taxon>Actinomycetes</taxon>
        <taxon>Streptosporangiales</taxon>
        <taxon>Streptosporangiaceae</taxon>
        <taxon>Streptosporangium</taxon>
    </lineage>
</organism>
<evidence type="ECO:0000256" key="1">
    <source>
        <dbReference type="ARBA" id="ARBA00000085"/>
    </source>
</evidence>
<feature type="transmembrane region" description="Helical" evidence="9">
    <location>
        <begin position="126"/>
        <end position="150"/>
    </location>
</feature>
<dbReference type="EMBL" id="JAUSQU010000001">
    <property type="protein sequence ID" value="MDP9843146.1"/>
    <property type="molecule type" value="Genomic_DNA"/>
</dbReference>
<evidence type="ECO:0000256" key="6">
    <source>
        <dbReference type="ARBA" id="ARBA00022777"/>
    </source>
</evidence>
<proteinExistence type="predicted"/>
<dbReference type="RefSeq" id="WP_307557156.1">
    <property type="nucleotide sequence ID" value="NZ_JAUSQU010000001.1"/>
</dbReference>
<gene>
    <name evidence="11" type="ORF">J2853_002357</name>
</gene>
<comment type="caution">
    <text evidence="11">The sequence shown here is derived from an EMBL/GenBank/DDBJ whole genome shotgun (WGS) entry which is preliminary data.</text>
</comment>
<feature type="domain" description="Histidine kinase/HSP90-like ATPase" evidence="10">
    <location>
        <begin position="329"/>
        <end position="423"/>
    </location>
</feature>
<evidence type="ECO:0000256" key="5">
    <source>
        <dbReference type="ARBA" id="ARBA00022741"/>
    </source>
</evidence>
<feature type="transmembrane region" description="Helical" evidence="9">
    <location>
        <begin position="34"/>
        <end position="59"/>
    </location>
</feature>
<evidence type="ECO:0000256" key="8">
    <source>
        <dbReference type="ARBA" id="ARBA00023012"/>
    </source>
</evidence>
<keyword evidence="12" id="KW-1185">Reference proteome</keyword>
<evidence type="ECO:0000313" key="11">
    <source>
        <dbReference type="EMBL" id="MDP9843146.1"/>
    </source>
</evidence>
<dbReference type="GO" id="GO:0016301">
    <property type="term" value="F:kinase activity"/>
    <property type="evidence" value="ECO:0007669"/>
    <property type="project" value="UniProtKB-KW"/>
</dbReference>
<name>A0ABT9Q8S1_9ACTN</name>
<dbReference type="InterPro" id="IPR011712">
    <property type="entry name" value="Sig_transdc_His_kin_sub3_dim/P"/>
</dbReference>
<dbReference type="InterPro" id="IPR036890">
    <property type="entry name" value="HATPase_C_sf"/>
</dbReference>
<reference evidence="11 12" key="1">
    <citation type="submission" date="2023-07" db="EMBL/GenBank/DDBJ databases">
        <title>Sequencing the genomes of 1000 actinobacteria strains.</title>
        <authorList>
            <person name="Klenk H.-P."/>
        </authorList>
    </citation>
    <scope>NUCLEOTIDE SEQUENCE [LARGE SCALE GENOMIC DNA]</scope>
    <source>
        <strain evidence="11 12">DSM 46740</strain>
    </source>
</reference>
<evidence type="ECO:0000256" key="9">
    <source>
        <dbReference type="SAM" id="Phobius"/>
    </source>
</evidence>
<evidence type="ECO:0000313" key="12">
    <source>
        <dbReference type="Proteomes" id="UP001225356"/>
    </source>
</evidence>
<keyword evidence="4" id="KW-0808">Transferase</keyword>
<keyword evidence="6 11" id="KW-0418">Kinase</keyword>
<keyword evidence="8" id="KW-0902">Two-component regulatory system</keyword>
<accession>A0ABT9Q8S1</accession>
<sequence>MSRGHGSRDNRPVNAMSRQVRAVRHLAGDAVSSLTALVTLVVVVATALLSVVGIGLVLAGPASSAVRRWADHERSRAGHLLRRPVASPYPPAGTPGRSAVRAHADGGALLRDLLAAALRVVSGVPLALFAVVLPLISINSALIALFWWAFPAGKPAESFFAVTSWWGALASLAIALVGLGVWLMAPVVARIDAVSTARLLSPTRQQELVLRAQLEQVRRRSAVSAHTAELRRIERDLHDAAQNRLVAVTMYVGMAQRQLETGRDDPGPSLAKAQSAASDALTEMRRVIRGIYPPVLAEEGLVPAIGALADLSPVPTRLHVDRPAPTAAAVDAALYFSIAEALTNVVKHSGATEADVQLRWEDGDRGPEVLVVVTDNGRGGAAPSGGSGLSGMAARLQALGGWLDLSSPSGGPTTIRMGLPCEP</sequence>
<dbReference type="Gene3D" id="3.30.565.10">
    <property type="entry name" value="Histidine kinase-like ATPase, C-terminal domain"/>
    <property type="match status" value="1"/>
</dbReference>
<evidence type="ECO:0000256" key="7">
    <source>
        <dbReference type="ARBA" id="ARBA00022840"/>
    </source>
</evidence>
<dbReference type="PANTHER" id="PTHR24421">
    <property type="entry name" value="NITRATE/NITRITE SENSOR PROTEIN NARX-RELATED"/>
    <property type="match status" value="1"/>
</dbReference>
<dbReference type="Gene3D" id="1.20.5.1930">
    <property type="match status" value="1"/>
</dbReference>
<keyword evidence="3" id="KW-0597">Phosphoprotein</keyword>
<dbReference type="SMART" id="SM00387">
    <property type="entry name" value="HATPase_c"/>
    <property type="match status" value="1"/>
</dbReference>
<dbReference type="Proteomes" id="UP001225356">
    <property type="component" value="Unassembled WGS sequence"/>
</dbReference>
<dbReference type="CDD" id="cd16917">
    <property type="entry name" value="HATPase_UhpB-NarQ-NarX-like"/>
    <property type="match status" value="1"/>
</dbReference>
<comment type="catalytic activity">
    <reaction evidence="1">
        <text>ATP + protein L-histidine = ADP + protein N-phospho-L-histidine.</text>
        <dbReference type="EC" id="2.7.13.3"/>
    </reaction>
</comment>
<keyword evidence="9" id="KW-1133">Transmembrane helix</keyword>
<dbReference type="Pfam" id="PF02518">
    <property type="entry name" value="HATPase_c"/>
    <property type="match status" value="1"/>
</dbReference>
<dbReference type="Pfam" id="PF13796">
    <property type="entry name" value="Sensor"/>
    <property type="match status" value="1"/>
</dbReference>
<evidence type="ECO:0000256" key="2">
    <source>
        <dbReference type="ARBA" id="ARBA00012438"/>
    </source>
</evidence>
<keyword evidence="9" id="KW-0472">Membrane</keyword>
<dbReference type="Pfam" id="PF07730">
    <property type="entry name" value="HisKA_3"/>
    <property type="match status" value="1"/>
</dbReference>
<dbReference type="InterPro" id="IPR050482">
    <property type="entry name" value="Sensor_HK_TwoCompSys"/>
</dbReference>
<keyword evidence="9" id="KW-0812">Transmembrane</keyword>
<dbReference type="EC" id="2.7.13.3" evidence="2"/>
<evidence type="ECO:0000256" key="4">
    <source>
        <dbReference type="ARBA" id="ARBA00022679"/>
    </source>
</evidence>